<dbReference type="AlphaFoldDB" id="A0AAW2R1L3"/>
<dbReference type="SUPFAM" id="SSF56219">
    <property type="entry name" value="DNase I-like"/>
    <property type="match status" value="1"/>
</dbReference>
<organism evidence="1">
    <name type="scientific">Sesamum radiatum</name>
    <name type="common">Black benniseed</name>
    <dbReference type="NCBI Taxonomy" id="300843"/>
    <lineage>
        <taxon>Eukaryota</taxon>
        <taxon>Viridiplantae</taxon>
        <taxon>Streptophyta</taxon>
        <taxon>Embryophyta</taxon>
        <taxon>Tracheophyta</taxon>
        <taxon>Spermatophyta</taxon>
        <taxon>Magnoliopsida</taxon>
        <taxon>eudicotyledons</taxon>
        <taxon>Gunneridae</taxon>
        <taxon>Pentapetalae</taxon>
        <taxon>asterids</taxon>
        <taxon>lamiids</taxon>
        <taxon>Lamiales</taxon>
        <taxon>Pedaliaceae</taxon>
        <taxon>Sesamum</taxon>
    </lineage>
</organism>
<accession>A0AAW2R1L3</accession>
<protein>
    <recommendedName>
        <fullName evidence="2">Reverse transcriptase</fullName>
    </recommendedName>
</protein>
<reference evidence="1" key="2">
    <citation type="journal article" date="2024" name="Plant">
        <title>Genomic evolution and insights into agronomic trait innovations of Sesamum species.</title>
        <authorList>
            <person name="Miao H."/>
            <person name="Wang L."/>
            <person name="Qu L."/>
            <person name="Liu H."/>
            <person name="Sun Y."/>
            <person name="Le M."/>
            <person name="Wang Q."/>
            <person name="Wei S."/>
            <person name="Zheng Y."/>
            <person name="Lin W."/>
            <person name="Duan Y."/>
            <person name="Cao H."/>
            <person name="Xiong S."/>
            <person name="Wang X."/>
            <person name="Wei L."/>
            <person name="Li C."/>
            <person name="Ma Q."/>
            <person name="Ju M."/>
            <person name="Zhao R."/>
            <person name="Li G."/>
            <person name="Mu C."/>
            <person name="Tian Q."/>
            <person name="Mei H."/>
            <person name="Zhang T."/>
            <person name="Gao T."/>
            <person name="Zhang H."/>
        </authorList>
    </citation>
    <scope>NUCLEOTIDE SEQUENCE</scope>
    <source>
        <strain evidence="1">G02</strain>
    </source>
</reference>
<sequence length="447" mass="51467">MIDAAIWNVRGLNRRDHQVSVLDLASDYRLQFISLLETRVAVGNVARVQRGMFPQWRWFVDYAGPGNRIWLAWDDDCLGVDVLETGNQFIHCSVLIRSLHARVFITIVYGYNDVIGRWELWEDPYRICMGMPSGPWLVGGDFNAVIDASEVCGQSGDIRVAAEEFRDCLQGTGLTTLPLQGEWFTWHNCSSASRSLWKRLDRLLANDCWFDRWPTTYYLSLNARTSDHSPIVLRGDAVRQSVGMFRKLKALKPVFRAQRQQKGDLSKNVKLVASFLDLAQNLLAQDRHSHLFLHLEFCCKLVFRLASKLEQNMLHQRAKMAWMKDGDQCSRIFFRKVAKRRASKRVFQITDGNGQVHTDIPAVINEFVTYYQTLLGGTRRDRALDLRHLRPWARHVLSVDESLALLAPVSPEEVKMAVLTLMSVKHRAWMDSRRVSLRRLGRLLGVR</sequence>
<evidence type="ECO:0008006" key="2">
    <source>
        <dbReference type="Google" id="ProtNLM"/>
    </source>
</evidence>
<proteinExistence type="predicted"/>
<dbReference type="EMBL" id="JACGWJ010000014">
    <property type="protein sequence ID" value="KAL0373967.1"/>
    <property type="molecule type" value="Genomic_DNA"/>
</dbReference>
<comment type="caution">
    <text evidence="1">The sequence shown here is derived from an EMBL/GenBank/DDBJ whole genome shotgun (WGS) entry which is preliminary data.</text>
</comment>
<reference evidence="1" key="1">
    <citation type="submission" date="2020-06" db="EMBL/GenBank/DDBJ databases">
        <authorList>
            <person name="Li T."/>
            <person name="Hu X."/>
            <person name="Zhang T."/>
            <person name="Song X."/>
            <person name="Zhang H."/>
            <person name="Dai N."/>
            <person name="Sheng W."/>
            <person name="Hou X."/>
            <person name="Wei L."/>
        </authorList>
    </citation>
    <scope>NUCLEOTIDE SEQUENCE</scope>
    <source>
        <strain evidence="1">G02</strain>
        <tissue evidence="1">Leaf</tissue>
    </source>
</reference>
<dbReference type="InterPro" id="IPR036691">
    <property type="entry name" value="Endo/exonu/phosph_ase_sf"/>
</dbReference>
<evidence type="ECO:0000313" key="1">
    <source>
        <dbReference type="EMBL" id="KAL0373967.1"/>
    </source>
</evidence>
<gene>
    <name evidence="1" type="ORF">Sradi_3312400</name>
</gene>
<dbReference type="Gene3D" id="3.60.10.10">
    <property type="entry name" value="Endonuclease/exonuclease/phosphatase"/>
    <property type="match status" value="1"/>
</dbReference>
<dbReference type="PANTHER" id="PTHR33710:SF71">
    <property type="entry name" value="ENDONUCLEASE_EXONUCLEASE_PHOSPHATASE DOMAIN-CONTAINING PROTEIN"/>
    <property type="match status" value="1"/>
</dbReference>
<dbReference type="PANTHER" id="PTHR33710">
    <property type="entry name" value="BNAC02G09200D PROTEIN"/>
    <property type="match status" value="1"/>
</dbReference>
<name>A0AAW2R1L3_SESRA</name>